<evidence type="ECO:0000256" key="5">
    <source>
        <dbReference type="ARBA" id="ARBA00022771"/>
    </source>
</evidence>
<dbReference type="InterPro" id="IPR051284">
    <property type="entry name" value="ZnF_MYMT-QRICH1"/>
</dbReference>
<feature type="domain" description="TRASH" evidence="9">
    <location>
        <begin position="1026"/>
        <end position="1062"/>
    </location>
</feature>
<feature type="compositionally biased region" description="Polar residues" evidence="8">
    <location>
        <begin position="16"/>
        <end position="39"/>
    </location>
</feature>
<feature type="compositionally biased region" description="Basic and acidic residues" evidence="8">
    <location>
        <begin position="512"/>
        <end position="524"/>
    </location>
</feature>
<keyword evidence="7" id="KW-0832">Ubl conjugation</keyword>
<dbReference type="SMART" id="SM00746">
    <property type="entry name" value="TRASH"/>
    <property type="match status" value="8"/>
</dbReference>
<proteinExistence type="predicted"/>
<feature type="compositionally biased region" description="Acidic residues" evidence="8">
    <location>
        <begin position="358"/>
        <end position="376"/>
    </location>
</feature>
<keyword evidence="2" id="KW-0597">Phosphoprotein</keyword>
<keyword evidence="6" id="KW-0862">Zinc</keyword>
<evidence type="ECO:0000256" key="8">
    <source>
        <dbReference type="SAM" id="MobiDB-lite"/>
    </source>
</evidence>
<feature type="compositionally biased region" description="Basic and acidic residues" evidence="8">
    <location>
        <begin position="305"/>
        <end position="320"/>
    </location>
</feature>
<evidence type="ECO:0000256" key="6">
    <source>
        <dbReference type="ARBA" id="ARBA00022833"/>
    </source>
</evidence>
<accession>A0A6J8DL03</accession>
<feature type="compositionally biased region" description="Basic and acidic residues" evidence="8">
    <location>
        <begin position="414"/>
        <end position="434"/>
    </location>
</feature>
<dbReference type="GO" id="GO:0008270">
    <property type="term" value="F:zinc ion binding"/>
    <property type="evidence" value="ECO:0007669"/>
    <property type="project" value="UniProtKB-KW"/>
</dbReference>
<keyword evidence="5" id="KW-0863">Zinc-finger</keyword>
<feature type="compositionally biased region" description="Acidic residues" evidence="8">
    <location>
        <begin position="247"/>
        <end position="262"/>
    </location>
</feature>
<evidence type="ECO:0000313" key="11">
    <source>
        <dbReference type="Proteomes" id="UP000507470"/>
    </source>
</evidence>
<feature type="compositionally biased region" description="Acidic residues" evidence="8">
    <location>
        <begin position="143"/>
        <end position="158"/>
    </location>
</feature>
<feature type="region of interest" description="Disordered" evidence="8">
    <location>
        <begin position="1"/>
        <end position="115"/>
    </location>
</feature>
<feature type="compositionally biased region" description="Basic and acidic residues" evidence="8">
    <location>
        <begin position="443"/>
        <end position="462"/>
    </location>
</feature>
<evidence type="ECO:0000256" key="4">
    <source>
        <dbReference type="ARBA" id="ARBA00022737"/>
    </source>
</evidence>
<dbReference type="PANTHER" id="PTHR45736:SF1">
    <property type="entry name" value="WITHOUT CHILDREN, ISOFORM B"/>
    <property type="match status" value="1"/>
</dbReference>
<dbReference type="InterPro" id="IPR011017">
    <property type="entry name" value="TRASH_dom"/>
</dbReference>
<name>A0A6J8DL03_MYTCO</name>
<feature type="region of interest" description="Disordered" evidence="8">
    <location>
        <begin position="385"/>
        <end position="483"/>
    </location>
</feature>
<keyword evidence="11" id="KW-1185">Reference proteome</keyword>
<keyword evidence="1" id="KW-1017">Isopeptide bond</keyword>
<evidence type="ECO:0000256" key="7">
    <source>
        <dbReference type="ARBA" id="ARBA00022843"/>
    </source>
</evidence>
<evidence type="ECO:0000256" key="2">
    <source>
        <dbReference type="ARBA" id="ARBA00022553"/>
    </source>
</evidence>
<dbReference type="Pfam" id="PF25561">
    <property type="entry name" value="QRICH1"/>
    <property type="match status" value="1"/>
</dbReference>
<reference evidence="10 11" key="1">
    <citation type="submission" date="2020-06" db="EMBL/GenBank/DDBJ databases">
        <authorList>
            <person name="Li R."/>
            <person name="Bekaert M."/>
        </authorList>
    </citation>
    <scope>NUCLEOTIDE SEQUENCE [LARGE SCALE GENOMIC DNA]</scope>
    <source>
        <strain evidence="11">wild</strain>
    </source>
</reference>
<feature type="domain" description="TRASH" evidence="9">
    <location>
        <begin position="826"/>
        <end position="866"/>
    </location>
</feature>
<feature type="region of interest" description="Disordered" evidence="8">
    <location>
        <begin position="219"/>
        <end position="320"/>
    </location>
</feature>
<organism evidence="10 11">
    <name type="scientific">Mytilus coruscus</name>
    <name type="common">Sea mussel</name>
    <dbReference type="NCBI Taxonomy" id="42192"/>
    <lineage>
        <taxon>Eukaryota</taxon>
        <taxon>Metazoa</taxon>
        <taxon>Spiralia</taxon>
        <taxon>Lophotrochozoa</taxon>
        <taxon>Mollusca</taxon>
        <taxon>Bivalvia</taxon>
        <taxon>Autobranchia</taxon>
        <taxon>Pteriomorphia</taxon>
        <taxon>Mytilida</taxon>
        <taxon>Mytiloidea</taxon>
        <taxon>Mytilidae</taxon>
        <taxon>Mytilinae</taxon>
        <taxon>Mytilus</taxon>
    </lineage>
</organism>
<feature type="domain" description="TRASH" evidence="9">
    <location>
        <begin position="978"/>
        <end position="1016"/>
    </location>
</feature>
<feature type="region of interest" description="Disordered" evidence="8">
    <location>
        <begin position="138"/>
        <end position="197"/>
    </location>
</feature>
<evidence type="ECO:0000256" key="1">
    <source>
        <dbReference type="ARBA" id="ARBA00022499"/>
    </source>
</evidence>
<dbReference type="InterPro" id="IPR057926">
    <property type="entry name" value="QRICH1_dom"/>
</dbReference>
<feature type="domain" description="TRASH" evidence="9">
    <location>
        <begin position="676"/>
        <end position="711"/>
    </location>
</feature>
<feature type="region of interest" description="Disordered" evidence="8">
    <location>
        <begin position="603"/>
        <end position="624"/>
    </location>
</feature>
<feature type="domain" description="TRASH" evidence="9">
    <location>
        <begin position="743"/>
        <end position="780"/>
    </location>
</feature>
<feature type="compositionally biased region" description="Basic and acidic residues" evidence="8">
    <location>
        <begin position="268"/>
        <end position="296"/>
    </location>
</feature>
<dbReference type="Pfam" id="PF24900">
    <property type="entry name" value="TRASH_ZMYM4"/>
    <property type="match status" value="1"/>
</dbReference>
<feature type="domain" description="TRASH" evidence="9">
    <location>
        <begin position="891"/>
        <end position="926"/>
    </location>
</feature>
<feature type="region of interest" description="Disordered" evidence="8">
    <location>
        <begin position="1065"/>
        <end position="1100"/>
    </location>
</feature>
<feature type="region of interest" description="Disordered" evidence="8">
    <location>
        <begin position="495"/>
        <end position="575"/>
    </location>
</feature>
<keyword evidence="4" id="KW-0677">Repeat</keyword>
<feature type="compositionally biased region" description="Acidic residues" evidence="8">
    <location>
        <begin position="1397"/>
        <end position="1408"/>
    </location>
</feature>
<dbReference type="Proteomes" id="UP000507470">
    <property type="component" value="Unassembled WGS sequence"/>
</dbReference>
<dbReference type="Pfam" id="PF12012">
    <property type="entry name" value="DUF3504"/>
    <property type="match status" value="1"/>
</dbReference>
<dbReference type="InterPro" id="IPR021893">
    <property type="entry name" value="ZMYM2-like_C"/>
</dbReference>
<feature type="domain" description="TRASH" evidence="9">
    <location>
        <begin position="784"/>
        <end position="823"/>
    </location>
</feature>
<evidence type="ECO:0000313" key="10">
    <source>
        <dbReference type="EMBL" id="CAC5408605.1"/>
    </source>
</evidence>
<evidence type="ECO:0000256" key="3">
    <source>
        <dbReference type="ARBA" id="ARBA00022723"/>
    </source>
</evidence>
<feature type="compositionally biased region" description="Low complexity" evidence="8">
    <location>
        <begin position="1065"/>
        <end position="1080"/>
    </location>
</feature>
<sequence>MDEESGELLSQDKIEGTNTKQDSVTTAINGDPENSSTSKDLNDEENERINGEVGDSITAEKLISDSGETGTSVSVETGNGLTDETGDGSSGEKLNSLAETIDNEPGVVDASGDGEVEETIDGLEGEIRDSSDVMPIQLGETNQQDDDDDVLDLMDDNGEDGKNDQTDGMVTSDRLDCGGQVTDLPEESEQVSQTNEISEIVETNEQTSGLVEEKLIEDTSLMLPEQTGLPDEHELVPEVSGGNEPNTEQEDYDVLDLNDESDLPASSDQDKLESQEDDKDIITDTRDVIEEIKQLDTETENQSDMETKDEISQSGEKDEVMEVCKDDIEDIVLNTDINDDDVATINDQEDCLLNTEMEAEPEDTSTMETGNDEGEINLDTGEMVQSESGVENVEMEKADEPVEAVMENEEIEKDVDMVGSEEKGNIDDKNKNENDADVSMENLEDKGKTEMVENVNKEKETDVSQPDDSTVEEAGVDSDGGLKITQVESIIDLKEDRAGKESGEEVAVSAPEVEKESGEKENILEKAVTTNEEEKEVVKEGTGTEAAVNNSEGKKDKTEETSTTENENEKKVAEIKKDTDDVQIVEKPKEEEIDIIDLDADDSDTEKEVKKEKTDGTSGIQIASVSGGTDISSVKESDKVKAEVKKDVKPVVPVKQEVKHEVRTDNKSPKSKIQTCIVCKKVGKCKYNIVRNGDIKHLCDDDCFKRFRSNPTTYLRSSTPPQPQENKTVAPAVNNQHGQFKTCQVCQVMNINASTAKPFLNWQGMDFCGEDCLGKFQSSLNTSCSSCSNVIQQATKGKFCFKFGNQIRQFCSQGCYNDFLKKQKLCECCQKDITKSSDAFVAPAGPDSSFKDFCSQSCLQKYEEKNNRDIEITGVDPGKKSGPAPKGTHTCSVCSKVNTMKHQIQLEGKTNYLCGDPCFSAFQYANKLTMNTCDNCGIYCYNEGMHPQYIQFEGQQKRFCSFMCVNTFKTLNKKIVSCSWCNCKKSNFDMIERVDANNKYQLFCSLNCLSLYRVNLQATSNQAVLCDQCKRYVPAQYHLTMSDASVRNFCSYNCVMKFQSQFTSSAAPSGTTTTAPKPGGIQTRSTTRPPQPVQNKPAMPQTAIRSVAPHNMIRPPLQNRPTNPNMNQIPIISNVVSLAPQVNQQQQVNFKSNQQVPLVINNKNTNIRTTVPAQATQTIQTVIIQPPQPKTIKNKSCLCKPFVQTKATSCRPHTQTKETQTDKDMEPQNVLIPIPIPFYVPVPMAMYSQPTPIAFPFPIPIPIPCFIPTTKKSTNSILKHIKEIREKIPDDPLEAELLMMAEAVSAVAKDSSESESENDAEMEPVEEIAVTKISPPSDSPEPEVPEKAADLGEDMLQMALRMATEMTPEPVMDLEETIEPVPVSTEPPPKLKPKEQEDTEDEEDDDEYTPVRETRSQKGKGTKRQGSNQARRRSKRQKAPVVLKVEEPPAPEPEPEPVNETPPDANMYLKYTYGVNAWKHWVVLKNNQLDKVTKQGSGKLKLFKTDMLQCSADELNYSLCLFVKEVRKPNGEEYAPDSIYYLCIGIQMFLFENERIDNIFTDIYYEKFTECLNEVLQRYTPKLNAAGQIVCRIEEEHLWECKQLGAHSPHVLLNTLVYFNTKFFQLKTPEEHLKLSFTHIMKHWKKTPVGKGNTQGRSVYLRYYCPAPVRPASDNNRKKKEELPVYEQAENLDNPLRCPVKLYEFYLSKCPESIKNRSDAFYLVPERSCVPDSPVWYSTQNLQTEAMNKMLNRTLLVREIQESFIHTQPIYA</sequence>
<dbReference type="Pfam" id="PF06467">
    <property type="entry name" value="zf-FCS"/>
    <property type="match status" value="2"/>
</dbReference>
<protein>
    <submittedName>
        <fullName evidence="10">Glutamine-rich protein 1</fullName>
    </submittedName>
</protein>
<feature type="region of interest" description="Disordered" evidence="8">
    <location>
        <begin position="358"/>
        <end position="377"/>
    </location>
</feature>
<feature type="domain" description="TRASH" evidence="9">
    <location>
        <begin position="933"/>
        <end position="972"/>
    </location>
</feature>
<keyword evidence="3" id="KW-0479">Metal-binding</keyword>
<feature type="compositionally biased region" description="Polar residues" evidence="8">
    <location>
        <begin position="66"/>
        <end position="82"/>
    </location>
</feature>
<evidence type="ECO:0000259" key="9">
    <source>
        <dbReference type="SMART" id="SM00746"/>
    </source>
</evidence>
<feature type="region of interest" description="Disordered" evidence="8">
    <location>
        <begin position="1380"/>
        <end position="1463"/>
    </location>
</feature>
<gene>
    <name evidence="10" type="ORF">MCOR_41984</name>
</gene>
<dbReference type="EMBL" id="CACVKT020007571">
    <property type="protein sequence ID" value="CAC5408605.1"/>
    <property type="molecule type" value="Genomic_DNA"/>
</dbReference>
<dbReference type="InterPro" id="IPR010507">
    <property type="entry name" value="Znf_MYM"/>
</dbReference>
<dbReference type="PANTHER" id="PTHR45736">
    <property type="entry name" value="ZINC FINGER MYM-TYPE PROTEIN"/>
    <property type="match status" value="1"/>
</dbReference>
<dbReference type="OrthoDB" id="10025028at2759"/>
<feature type="compositionally biased region" description="Basic and acidic residues" evidence="8">
    <location>
        <begin position="606"/>
        <end position="615"/>
    </location>
</feature>